<evidence type="ECO:0000256" key="5">
    <source>
        <dbReference type="SAM" id="MobiDB-lite"/>
    </source>
</evidence>
<dbReference type="Pfam" id="PF00172">
    <property type="entry name" value="Zn_clus"/>
    <property type="match status" value="1"/>
</dbReference>
<feature type="domain" description="Zn(2)-C6 fungal-type" evidence="6">
    <location>
        <begin position="90"/>
        <end position="120"/>
    </location>
</feature>
<dbReference type="GO" id="GO:0008270">
    <property type="term" value="F:zinc ion binding"/>
    <property type="evidence" value="ECO:0007669"/>
    <property type="project" value="InterPro"/>
</dbReference>
<dbReference type="PANTHER" id="PTHR37534:SF24">
    <property type="entry name" value="MISCELLANEOUS ZN(II)2CYS6 TRANSCRIPTION FACTOR (EUROFUNG)-RELATED"/>
    <property type="match status" value="1"/>
</dbReference>
<dbReference type="InterPro" id="IPR001138">
    <property type="entry name" value="Zn2Cys6_DnaBD"/>
</dbReference>
<name>A0A7U2MTX3_ASPFN</name>
<dbReference type="GO" id="GO:0005634">
    <property type="term" value="C:nucleus"/>
    <property type="evidence" value="ECO:0007669"/>
    <property type="project" value="TreeGrafter"/>
</dbReference>
<dbReference type="SUPFAM" id="SSF57701">
    <property type="entry name" value="Zn2/Cys6 DNA-binding domain"/>
    <property type="match status" value="1"/>
</dbReference>
<gene>
    <name evidence="7" type="ORF">F9C07_1510422</name>
</gene>
<keyword evidence="3" id="KW-0804">Transcription</keyword>
<evidence type="ECO:0000256" key="4">
    <source>
        <dbReference type="ARBA" id="ARBA00023242"/>
    </source>
</evidence>
<dbReference type="PANTHER" id="PTHR37534">
    <property type="entry name" value="TRANSCRIPTIONAL ACTIVATOR PROTEIN UGA3"/>
    <property type="match status" value="1"/>
</dbReference>
<evidence type="ECO:0000313" key="7">
    <source>
        <dbReference type="EMBL" id="QRD89791.1"/>
    </source>
</evidence>
<dbReference type="AlphaFoldDB" id="A0A7U2MTX3"/>
<feature type="region of interest" description="Disordered" evidence="5">
    <location>
        <begin position="1"/>
        <end position="33"/>
    </location>
</feature>
<dbReference type="VEuPathDB" id="FungiDB:F9C07_1510422"/>
<reference evidence="8" key="1">
    <citation type="journal article" date="2021" name="G3 (Bethesda)">
        <title>Chromosome assembled and annotated genome sequence of Aspergillus flavus NRRL 3357.</title>
        <authorList>
            <person name="Skerker J.M."/>
            <person name="Pianalto K.M."/>
            <person name="Mondo S.J."/>
            <person name="Yang K."/>
            <person name="Arkin A.P."/>
            <person name="Keller N.P."/>
            <person name="Grigoriev I.V."/>
            <person name="Louise Glass N.L."/>
        </authorList>
    </citation>
    <scope>NUCLEOTIDE SEQUENCE [LARGE SCALE GENOMIC DNA]</scope>
    <source>
        <strain evidence="8">ATCC 200026 / FGSC A1120 / IAM 13836 / NRRL 3357 / JCM 12722 / SRRC 167</strain>
    </source>
</reference>
<dbReference type="PROSITE" id="PS00463">
    <property type="entry name" value="ZN2_CY6_FUNGAL_1"/>
    <property type="match status" value="1"/>
</dbReference>
<dbReference type="GO" id="GO:0000981">
    <property type="term" value="F:DNA-binding transcription factor activity, RNA polymerase II-specific"/>
    <property type="evidence" value="ECO:0007669"/>
    <property type="project" value="InterPro"/>
</dbReference>
<dbReference type="VEuPathDB" id="FungiDB:AFLA_002156"/>
<evidence type="ECO:0000256" key="3">
    <source>
        <dbReference type="ARBA" id="ARBA00023163"/>
    </source>
</evidence>
<evidence type="ECO:0000256" key="2">
    <source>
        <dbReference type="ARBA" id="ARBA00023125"/>
    </source>
</evidence>
<evidence type="ECO:0000313" key="8">
    <source>
        <dbReference type="Proteomes" id="UP000596276"/>
    </source>
</evidence>
<keyword evidence="1" id="KW-0805">Transcription regulation</keyword>
<feature type="region of interest" description="Disordered" evidence="5">
    <location>
        <begin position="164"/>
        <end position="183"/>
    </location>
</feature>
<dbReference type="SMART" id="SM00066">
    <property type="entry name" value="GAL4"/>
    <property type="match status" value="1"/>
</dbReference>
<keyword evidence="4" id="KW-0539">Nucleus</keyword>
<evidence type="ECO:0000256" key="1">
    <source>
        <dbReference type="ARBA" id="ARBA00023015"/>
    </source>
</evidence>
<sequence length="701" mass="78333">MKREKNEIGKPGTAVGTTTGTDNVGKSGRESSPEFPLTLALSVFRSLPGPKAPSLRKCDYLDSCFSTLLTMDDDGSPTKTAPKFTRCRTGCLRCRKRRRKCDEGKPRCQNCIEKNLDCQYGLQVSFLQKNTFTVTASELRTPKPEVNYEKIKFVQEDPLGCTTDASVEDSPSPVASIPEAHHQSAPIDSAVVIAGDRKDSVGKDNRIDLDEHYGDGGSIHHDTLDLSHWGGGLKISPDGTPHQDKDDAVQGLLALGSTAGSNDVRSESTNLSLPSPNIALSSLMNSRPSEVKEIALQAVTTRLLDDPGHTRINELSTSIMTSTGVESEARKLELLRHYRYHVATWLDICDLRHPFGINVIQMATSSEKLLSAILSLSESCIIQRGHWNRAGLEQLTLRKSNQLDQLDHNHPDFTELIMLSLLEEIRTLVTDVPKAWIDWVNRDVPYVNHLVQHAYIKDIESTAYWMFLRIDLGVALANDVPLRIPLPMLPIPSLSLLSRTEDVCERVSHYTNAVLWLCGKALALCHQEAIPHPLATSHEVTENWLQAFGELEQWHHLRPLEFEPMVEIDARDQVLNQGSEFPLLLFANGSGTFSNQIYHTAMLLLLQCKPRTALLNHPQSPVLSPLWHAYRICGIALNNDTREGWDPCLLASLLLAAKHMTHESQQQEILQGFNRIREITGWDTGEYLSHLREEWSFLDGI</sequence>
<accession>A0A7U2MTX3</accession>
<dbReference type="Gene3D" id="4.10.240.10">
    <property type="entry name" value="Zn(2)-C6 fungal-type DNA-binding domain"/>
    <property type="match status" value="1"/>
</dbReference>
<dbReference type="GO" id="GO:0000976">
    <property type="term" value="F:transcription cis-regulatory region binding"/>
    <property type="evidence" value="ECO:0007669"/>
    <property type="project" value="TreeGrafter"/>
</dbReference>
<keyword evidence="2" id="KW-0238">DNA-binding</keyword>
<organism evidence="7 8">
    <name type="scientific">Aspergillus flavus (strain ATCC 200026 / FGSC A1120 / IAM 13836 / NRRL 3357 / JCM 12722 / SRRC 167)</name>
    <dbReference type="NCBI Taxonomy" id="332952"/>
    <lineage>
        <taxon>Eukaryota</taxon>
        <taxon>Fungi</taxon>
        <taxon>Dikarya</taxon>
        <taxon>Ascomycota</taxon>
        <taxon>Pezizomycotina</taxon>
        <taxon>Eurotiomycetes</taxon>
        <taxon>Eurotiomycetidae</taxon>
        <taxon>Eurotiales</taxon>
        <taxon>Aspergillaceae</taxon>
        <taxon>Aspergillus</taxon>
        <taxon>Aspergillus subgen. Circumdati</taxon>
    </lineage>
</organism>
<dbReference type="InterPro" id="IPR036864">
    <property type="entry name" value="Zn2-C6_fun-type_DNA-bd_sf"/>
</dbReference>
<proteinExistence type="predicted"/>
<keyword evidence="8" id="KW-1185">Reference proteome</keyword>
<dbReference type="GO" id="GO:0045944">
    <property type="term" value="P:positive regulation of transcription by RNA polymerase II"/>
    <property type="evidence" value="ECO:0007669"/>
    <property type="project" value="TreeGrafter"/>
</dbReference>
<evidence type="ECO:0000259" key="6">
    <source>
        <dbReference type="PROSITE" id="PS50048"/>
    </source>
</evidence>
<protein>
    <recommendedName>
        <fullName evidence="6">Zn(2)-C6 fungal-type domain-containing protein</fullName>
    </recommendedName>
</protein>
<dbReference type="PROSITE" id="PS50048">
    <property type="entry name" value="ZN2_CY6_FUNGAL_2"/>
    <property type="match status" value="1"/>
</dbReference>
<feature type="compositionally biased region" description="Polar residues" evidence="5">
    <location>
        <begin position="15"/>
        <end position="24"/>
    </location>
</feature>
<dbReference type="Proteomes" id="UP000596276">
    <property type="component" value="Chromosome 4"/>
</dbReference>
<dbReference type="EMBL" id="CP044618">
    <property type="protein sequence ID" value="QRD89791.1"/>
    <property type="molecule type" value="Genomic_DNA"/>
</dbReference>